<dbReference type="OrthoDB" id="933657at2"/>
<dbReference type="EMBL" id="SGIU01000001">
    <property type="protein sequence ID" value="TAI48914.1"/>
    <property type="molecule type" value="Genomic_DNA"/>
</dbReference>
<protein>
    <submittedName>
        <fullName evidence="2">Uncharacterized protein</fullName>
    </submittedName>
</protein>
<sequence>MKRLFKVLGIVIGIGLLVLIISLFAIHEPLPQAQTGREADVLAEKMLEALNYKTYEETRFLEWSYRNGANQYKWDKELGKVEVEWGDNHVKLDVVHLEKSLAYKNGKSLAFDEKEKLVDKALKNFNNDSFWLVAPYKVFDLGTERSIVTLPDGTEALLVTYTSGGTTPGDSYLWLLNENAFPRAFKMWVNIIPIGGLEASWDDWIVTQSGAFLPKSHALGPVNLSMGNVKAYNTK</sequence>
<feature type="transmembrane region" description="Helical" evidence="1">
    <location>
        <begin position="7"/>
        <end position="26"/>
    </location>
</feature>
<keyword evidence="1" id="KW-0812">Transmembrane</keyword>
<evidence type="ECO:0000313" key="3">
    <source>
        <dbReference type="Proteomes" id="UP000291981"/>
    </source>
</evidence>
<keyword evidence="1" id="KW-1133">Transmembrane helix</keyword>
<evidence type="ECO:0000313" key="2">
    <source>
        <dbReference type="EMBL" id="TAI48914.1"/>
    </source>
</evidence>
<dbReference type="RefSeq" id="WP_130609820.1">
    <property type="nucleotide sequence ID" value="NZ_SGIU01000001.1"/>
</dbReference>
<dbReference type="Proteomes" id="UP000291981">
    <property type="component" value="Unassembled WGS sequence"/>
</dbReference>
<reference evidence="2 3" key="1">
    <citation type="submission" date="2019-02" db="EMBL/GenBank/DDBJ databases">
        <title>Draft genome sequence of Muricauda sp. 176CP4-71.</title>
        <authorList>
            <person name="Park J.-S."/>
        </authorList>
    </citation>
    <scope>NUCLEOTIDE SEQUENCE [LARGE SCALE GENOMIC DNA]</scope>
    <source>
        <strain evidence="2 3">176CP4-71</strain>
    </source>
</reference>
<keyword evidence="1" id="KW-0472">Membrane</keyword>
<name>A0A4Q8QG91_9FLAO</name>
<proteinExistence type="predicted"/>
<organism evidence="2 3">
    <name type="scientific">Flagellimonas allohymeniacidonis</name>
    <dbReference type="NCBI Taxonomy" id="2517819"/>
    <lineage>
        <taxon>Bacteria</taxon>
        <taxon>Pseudomonadati</taxon>
        <taxon>Bacteroidota</taxon>
        <taxon>Flavobacteriia</taxon>
        <taxon>Flavobacteriales</taxon>
        <taxon>Flavobacteriaceae</taxon>
        <taxon>Flagellimonas</taxon>
    </lineage>
</organism>
<gene>
    <name evidence="2" type="ORF">EW142_03710</name>
</gene>
<evidence type="ECO:0000256" key="1">
    <source>
        <dbReference type="SAM" id="Phobius"/>
    </source>
</evidence>
<keyword evidence="3" id="KW-1185">Reference proteome</keyword>
<dbReference type="AlphaFoldDB" id="A0A4Q8QG91"/>
<comment type="caution">
    <text evidence="2">The sequence shown here is derived from an EMBL/GenBank/DDBJ whole genome shotgun (WGS) entry which is preliminary data.</text>
</comment>
<accession>A0A4Q8QG91</accession>